<dbReference type="PROSITE" id="PS50294">
    <property type="entry name" value="WD_REPEATS_REGION"/>
    <property type="match status" value="4"/>
</dbReference>
<evidence type="ECO:0000256" key="1">
    <source>
        <dbReference type="ARBA" id="ARBA00004253"/>
    </source>
</evidence>
<evidence type="ECO:0000256" key="3">
    <source>
        <dbReference type="ARBA" id="ARBA00022448"/>
    </source>
</evidence>
<accession>A0ABD1BHL6</accession>
<protein>
    <recommendedName>
        <fullName evidence="10">Peroxin-7</fullName>
    </recommendedName>
</protein>
<comment type="function">
    <text evidence="11">Receptor required for the peroxisomal import of proteins containing a C-terminal PTS2-type peroxisomal targeting signal. Specifically binds to cargo proteins containing a PTS2 peroxisomal targeting signal in the cytosol. Cargo protein-binding triggers interaction with PEX5 and formation of a ternary complex composed of PEX5 and PEX7 along with PTS2-containing cargo proteins, which is tranlocated into peroxisomes by passing through the PEX13-PEX14 docking complex.</text>
</comment>
<dbReference type="GO" id="GO:0005829">
    <property type="term" value="C:cytosol"/>
    <property type="evidence" value="ECO:0007669"/>
    <property type="project" value="UniProtKB-SubCell"/>
</dbReference>
<evidence type="ECO:0000256" key="8">
    <source>
        <dbReference type="ARBA" id="ARBA00023140"/>
    </source>
</evidence>
<keyword evidence="3" id="KW-0813">Transport</keyword>
<evidence type="ECO:0000313" key="15">
    <source>
        <dbReference type="Proteomes" id="UP001558713"/>
    </source>
</evidence>
<evidence type="ECO:0000259" key="13">
    <source>
        <dbReference type="Pfam" id="PF23609"/>
    </source>
</evidence>
<comment type="similarity">
    <text evidence="9">Belongs to the WD repeat peroxin-7 family.</text>
</comment>
<keyword evidence="7" id="KW-0653">Protein transport</keyword>
<dbReference type="FunFam" id="2.130.10.10:FF:000850">
    <property type="entry name" value="WD40 repeat-containing protein"/>
    <property type="match status" value="1"/>
</dbReference>
<reference evidence="14 15" key="1">
    <citation type="submission" date="2024-04" db="EMBL/GenBank/DDBJ databases">
        <title>Genome assembly C_amara_ONT_v2.</title>
        <authorList>
            <person name="Yant L."/>
            <person name="Moore C."/>
            <person name="Slenker M."/>
        </authorList>
    </citation>
    <scope>NUCLEOTIDE SEQUENCE [LARGE SCALE GENOMIC DNA]</scope>
    <source>
        <tissue evidence="14">Leaf</tissue>
    </source>
</reference>
<feature type="repeat" description="WD" evidence="12">
    <location>
        <begin position="102"/>
        <end position="144"/>
    </location>
</feature>
<dbReference type="InterPro" id="IPR036322">
    <property type="entry name" value="WD40_repeat_dom_sf"/>
</dbReference>
<dbReference type="PROSITE" id="PS00678">
    <property type="entry name" value="WD_REPEATS_1"/>
    <property type="match status" value="1"/>
</dbReference>
<feature type="repeat" description="WD" evidence="12">
    <location>
        <begin position="145"/>
        <end position="187"/>
    </location>
</feature>
<dbReference type="Gene3D" id="2.130.10.10">
    <property type="entry name" value="YVTN repeat-like/Quinoprotein amine dehydrogenase"/>
    <property type="match status" value="1"/>
</dbReference>
<dbReference type="GO" id="GO:0072663">
    <property type="term" value="P:establishment of protein localization to peroxisome"/>
    <property type="evidence" value="ECO:0007669"/>
    <property type="project" value="UniProtKB-ARBA"/>
</dbReference>
<evidence type="ECO:0000256" key="2">
    <source>
        <dbReference type="ARBA" id="ARBA00004514"/>
    </source>
</evidence>
<dbReference type="PANTHER" id="PTHR46027">
    <property type="entry name" value="PEROXISOMAL TARGETING SIGNAL 2 RECEPTOR"/>
    <property type="match status" value="1"/>
</dbReference>
<evidence type="ECO:0000256" key="5">
    <source>
        <dbReference type="ARBA" id="ARBA00022574"/>
    </source>
</evidence>
<dbReference type="GO" id="GO:0005782">
    <property type="term" value="C:peroxisomal matrix"/>
    <property type="evidence" value="ECO:0007669"/>
    <property type="project" value="UniProtKB-SubCell"/>
</dbReference>
<keyword evidence="15" id="KW-1185">Reference proteome</keyword>
<keyword evidence="6" id="KW-0677">Repeat</keyword>
<keyword evidence="8" id="KW-0576">Peroxisome</keyword>
<sequence>MPVFKAPFNGYSVKFSPFYESRLAVATAQNFGILGNGRIHVLELAPGAPGVTESVAYDTADAVYDVCWSESHDSVLVAAIGDGSVKIYDTALPAPSNPVRSFQEHAREVHSVDYNPTRRDSFLTASWDDTVKLWAFDRPASIRTFKEHAYCVYQAVWNPKHGDVFASASGDCTLRIWDVREPGSTMIIPAHDFEILSCDWNKYDDCILATSSVDKTIKVWDVRSYRVPLAVLNGHGYAVRKVKFSPHRRSLIASCSYDMTVCLWDYMVEDALVGLMASTGWDELVYVWQQGMDPRAS</sequence>
<evidence type="ECO:0000256" key="6">
    <source>
        <dbReference type="ARBA" id="ARBA00022737"/>
    </source>
</evidence>
<dbReference type="InterPro" id="IPR020472">
    <property type="entry name" value="WD40_PAC1"/>
</dbReference>
<dbReference type="InterPro" id="IPR059104">
    <property type="entry name" value="Beta-prop_EIPR1-like"/>
</dbReference>
<evidence type="ECO:0000256" key="12">
    <source>
        <dbReference type="PROSITE-ProRule" id="PRU00221"/>
    </source>
</evidence>
<dbReference type="InterPro" id="IPR019775">
    <property type="entry name" value="WD40_repeat_CS"/>
</dbReference>
<dbReference type="InterPro" id="IPR001680">
    <property type="entry name" value="WD40_rpt"/>
</dbReference>
<dbReference type="Proteomes" id="UP001558713">
    <property type="component" value="Unassembled WGS sequence"/>
</dbReference>
<comment type="subcellular location">
    <subcellularLocation>
        <location evidence="2">Cytoplasm</location>
        <location evidence="2">Cytosol</location>
    </subcellularLocation>
    <subcellularLocation>
        <location evidence="1">Peroxisome matrix</location>
    </subcellularLocation>
</comment>
<dbReference type="Pfam" id="PF23609">
    <property type="entry name" value="Beta-prop_EIPR1"/>
    <property type="match status" value="1"/>
</dbReference>
<proteinExistence type="inferred from homology"/>
<evidence type="ECO:0000256" key="7">
    <source>
        <dbReference type="ARBA" id="ARBA00022927"/>
    </source>
</evidence>
<dbReference type="PRINTS" id="PR00320">
    <property type="entry name" value="GPROTEINBRPT"/>
</dbReference>
<feature type="repeat" description="WD" evidence="12">
    <location>
        <begin position="232"/>
        <end position="265"/>
    </location>
</feature>
<comment type="caution">
    <text evidence="14">The sequence shown here is derived from an EMBL/GenBank/DDBJ whole genome shotgun (WGS) entry which is preliminary data.</text>
</comment>
<name>A0ABD1BHL6_CARAN</name>
<feature type="repeat" description="WD" evidence="12">
    <location>
        <begin position="188"/>
        <end position="230"/>
    </location>
</feature>
<dbReference type="SMART" id="SM00320">
    <property type="entry name" value="WD40"/>
    <property type="match status" value="5"/>
</dbReference>
<feature type="domain" description="EIPR1-like beta-propeller" evidence="13">
    <location>
        <begin position="152"/>
        <end position="264"/>
    </location>
</feature>
<dbReference type="InterPro" id="IPR015943">
    <property type="entry name" value="WD40/YVTN_repeat-like_dom_sf"/>
</dbReference>
<evidence type="ECO:0000256" key="11">
    <source>
        <dbReference type="ARBA" id="ARBA00058413"/>
    </source>
</evidence>
<dbReference type="Pfam" id="PF00400">
    <property type="entry name" value="WD40"/>
    <property type="match status" value="2"/>
</dbReference>
<dbReference type="PROSITE" id="PS50082">
    <property type="entry name" value="WD_REPEATS_2"/>
    <property type="match status" value="4"/>
</dbReference>
<dbReference type="GO" id="GO:0015031">
    <property type="term" value="P:protein transport"/>
    <property type="evidence" value="ECO:0007669"/>
    <property type="project" value="UniProtKB-KW"/>
</dbReference>
<organism evidence="14 15">
    <name type="scientific">Cardamine amara subsp. amara</name>
    <dbReference type="NCBI Taxonomy" id="228776"/>
    <lineage>
        <taxon>Eukaryota</taxon>
        <taxon>Viridiplantae</taxon>
        <taxon>Streptophyta</taxon>
        <taxon>Embryophyta</taxon>
        <taxon>Tracheophyta</taxon>
        <taxon>Spermatophyta</taxon>
        <taxon>Magnoliopsida</taxon>
        <taxon>eudicotyledons</taxon>
        <taxon>Gunneridae</taxon>
        <taxon>Pentapetalae</taxon>
        <taxon>rosids</taxon>
        <taxon>malvids</taxon>
        <taxon>Brassicales</taxon>
        <taxon>Brassicaceae</taxon>
        <taxon>Cardamineae</taxon>
        <taxon>Cardamine</taxon>
    </lineage>
</organism>
<dbReference type="EMBL" id="JBANAX010000361">
    <property type="protein sequence ID" value="KAL1212821.1"/>
    <property type="molecule type" value="Genomic_DNA"/>
</dbReference>
<evidence type="ECO:0000256" key="10">
    <source>
        <dbReference type="ARBA" id="ARBA00032565"/>
    </source>
</evidence>
<evidence type="ECO:0000256" key="9">
    <source>
        <dbReference type="ARBA" id="ARBA00024017"/>
    </source>
</evidence>
<keyword evidence="4" id="KW-0963">Cytoplasm</keyword>
<gene>
    <name evidence="14" type="ORF">V5N11_019271</name>
</gene>
<dbReference type="SUPFAM" id="SSF50978">
    <property type="entry name" value="WD40 repeat-like"/>
    <property type="match status" value="1"/>
</dbReference>
<dbReference type="AlphaFoldDB" id="A0ABD1BHL6"/>
<evidence type="ECO:0000313" key="14">
    <source>
        <dbReference type="EMBL" id="KAL1212821.1"/>
    </source>
</evidence>
<dbReference type="PANTHER" id="PTHR46027:SF1">
    <property type="entry name" value="PEROXISOMAL TARGETING SIGNAL 2 RECEPTOR"/>
    <property type="match status" value="1"/>
</dbReference>
<dbReference type="InterPro" id="IPR044536">
    <property type="entry name" value="PEX7"/>
</dbReference>
<evidence type="ECO:0000256" key="4">
    <source>
        <dbReference type="ARBA" id="ARBA00022490"/>
    </source>
</evidence>
<keyword evidence="5 12" id="KW-0853">WD repeat</keyword>